<dbReference type="PROSITE" id="PS00154">
    <property type="entry name" value="ATPASE_E1_E2"/>
    <property type="match status" value="1"/>
</dbReference>
<dbReference type="InterPro" id="IPR023298">
    <property type="entry name" value="ATPase_P-typ_TM_dom_sf"/>
</dbReference>
<dbReference type="SUPFAM" id="SSF81665">
    <property type="entry name" value="Calcium ATPase, transmembrane domain M"/>
    <property type="match status" value="1"/>
</dbReference>
<proteinExistence type="predicted"/>
<keyword evidence="3 5" id="KW-1133">Transmembrane helix</keyword>
<keyword evidence="2 5" id="KW-0812">Transmembrane</keyword>
<dbReference type="GO" id="GO:0000166">
    <property type="term" value="F:nucleotide binding"/>
    <property type="evidence" value="ECO:0007669"/>
    <property type="project" value="InterPro"/>
</dbReference>
<dbReference type="EMBL" id="JARYMX010000001">
    <property type="protein sequence ID" value="KAJ9568285.1"/>
    <property type="molecule type" value="Genomic_DNA"/>
</dbReference>
<dbReference type="AlphaFoldDB" id="A0AA38U847"/>
<name>A0AA38U847_9ASTR</name>
<dbReference type="GO" id="GO:0140326">
    <property type="term" value="F:ATPase-coupled intramembrane lipid transporter activity"/>
    <property type="evidence" value="ECO:0007669"/>
    <property type="project" value="TreeGrafter"/>
</dbReference>
<comment type="caution">
    <text evidence="7">The sequence shown here is derived from an EMBL/GenBank/DDBJ whole genome shotgun (WGS) entry which is preliminary data.</text>
</comment>
<dbReference type="InterPro" id="IPR018303">
    <property type="entry name" value="ATPase_P-typ_P_site"/>
</dbReference>
<evidence type="ECO:0000256" key="1">
    <source>
        <dbReference type="ARBA" id="ARBA00004370"/>
    </source>
</evidence>
<dbReference type="Gene3D" id="3.40.1110.10">
    <property type="entry name" value="Calcium-transporting ATPase, cytoplasmic domain N"/>
    <property type="match status" value="1"/>
</dbReference>
<dbReference type="Gene3D" id="3.40.50.1000">
    <property type="entry name" value="HAD superfamily/HAD-like"/>
    <property type="match status" value="1"/>
</dbReference>
<comment type="subcellular location">
    <subcellularLocation>
        <location evidence="1">Membrane</location>
    </subcellularLocation>
</comment>
<dbReference type="GO" id="GO:0045332">
    <property type="term" value="P:phospholipid translocation"/>
    <property type="evidence" value="ECO:0007669"/>
    <property type="project" value="TreeGrafter"/>
</dbReference>
<feature type="transmembrane region" description="Helical" evidence="5">
    <location>
        <begin position="48"/>
        <end position="73"/>
    </location>
</feature>
<dbReference type="Proteomes" id="UP001172457">
    <property type="component" value="Chromosome 1"/>
</dbReference>
<keyword evidence="6" id="KW-0732">Signal</keyword>
<feature type="chain" id="PRO_5041402659" description="P-type phospholipid transporter" evidence="6">
    <location>
        <begin position="21"/>
        <end position="243"/>
    </location>
</feature>
<evidence type="ECO:0000256" key="5">
    <source>
        <dbReference type="SAM" id="Phobius"/>
    </source>
</evidence>
<keyword evidence="4 5" id="KW-0472">Membrane</keyword>
<dbReference type="InterPro" id="IPR023214">
    <property type="entry name" value="HAD_sf"/>
</dbReference>
<protein>
    <recommendedName>
        <fullName evidence="9">P-type phospholipid transporter</fullName>
    </recommendedName>
</protein>
<gene>
    <name evidence="7" type="ORF">OSB04_004251</name>
</gene>
<dbReference type="InterPro" id="IPR023299">
    <property type="entry name" value="ATPase_P-typ_cyto_dom_N"/>
</dbReference>
<evidence type="ECO:0000313" key="8">
    <source>
        <dbReference type="Proteomes" id="UP001172457"/>
    </source>
</evidence>
<sequence>MDKVVFVLFSVLVLISLISSIGFAIETGSQIPIGGTFLSMERLCTSEVLLSSGVHLISALILYGYLIPISLYVSLEFVKVLQAFFINQDIHIYDEETDTRARARTSNLNEELGMVDTILSDKTGTLTCNQMDFVKCSIAGVQYGLQSGQGQTSVEGLDAASASANASAPHGFEIELGVLPTDPQTESSYSNRIIKGFRFDDDRLMNGNWSREPNTDIHLLFFRILALCHTAIPELNEETGTFT</sequence>
<reference evidence="7" key="1">
    <citation type="submission" date="2023-03" db="EMBL/GenBank/DDBJ databases">
        <title>Chromosome-scale reference genome and RAD-based genetic map of yellow starthistle (Centaurea solstitialis) reveal putative structural variation and QTLs associated with invader traits.</title>
        <authorList>
            <person name="Reatini B."/>
            <person name="Cang F.A."/>
            <person name="Jiang Q."/>
            <person name="Mckibben M.T.W."/>
            <person name="Barker M.S."/>
            <person name="Rieseberg L.H."/>
            <person name="Dlugosch K.M."/>
        </authorList>
    </citation>
    <scope>NUCLEOTIDE SEQUENCE</scope>
    <source>
        <strain evidence="7">CAN-66</strain>
        <tissue evidence="7">Leaf</tissue>
    </source>
</reference>
<evidence type="ECO:0000313" key="7">
    <source>
        <dbReference type="EMBL" id="KAJ9568285.1"/>
    </source>
</evidence>
<dbReference type="InterPro" id="IPR036412">
    <property type="entry name" value="HAD-like_sf"/>
</dbReference>
<evidence type="ECO:0000256" key="6">
    <source>
        <dbReference type="SAM" id="SignalP"/>
    </source>
</evidence>
<dbReference type="SUPFAM" id="SSF56784">
    <property type="entry name" value="HAD-like"/>
    <property type="match status" value="1"/>
</dbReference>
<evidence type="ECO:0000256" key="2">
    <source>
        <dbReference type="ARBA" id="ARBA00022692"/>
    </source>
</evidence>
<evidence type="ECO:0008006" key="9">
    <source>
        <dbReference type="Google" id="ProtNLM"/>
    </source>
</evidence>
<keyword evidence="8" id="KW-1185">Reference proteome</keyword>
<dbReference type="PANTHER" id="PTHR24092:SF150">
    <property type="entry name" value="PHOSPHOLIPID-TRANSPORTING ATPASE"/>
    <property type="match status" value="1"/>
</dbReference>
<evidence type="ECO:0000256" key="3">
    <source>
        <dbReference type="ARBA" id="ARBA00022989"/>
    </source>
</evidence>
<accession>A0AA38U847</accession>
<dbReference type="PANTHER" id="PTHR24092">
    <property type="entry name" value="PROBABLE PHOSPHOLIPID-TRANSPORTING ATPASE"/>
    <property type="match status" value="1"/>
</dbReference>
<feature type="signal peptide" evidence="6">
    <location>
        <begin position="1"/>
        <end position="20"/>
    </location>
</feature>
<organism evidence="7 8">
    <name type="scientific">Centaurea solstitialis</name>
    <name type="common">yellow star-thistle</name>
    <dbReference type="NCBI Taxonomy" id="347529"/>
    <lineage>
        <taxon>Eukaryota</taxon>
        <taxon>Viridiplantae</taxon>
        <taxon>Streptophyta</taxon>
        <taxon>Embryophyta</taxon>
        <taxon>Tracheophyta</taxon>
        <taxon>Spermatophyta</taxon>
        <taxon>Magnoliopsida</taxon>
        <taxon>eudicotyledons</taxon>
        <taxon>Gunneridae</taxon>
        <taxon>Pentapetalae</taxon>
        <taxon>asterids</taxon>
        <taxon>campanulids</taxon>
        <taxon>Asterales</taxon>
        <taxon>Asteraceae</taxon>
        <taxon>Carduoideae</taxon>
        <taxon>Cardueae</taxon>
        <taxon>Centaureinae</taxon>
        <taxon>Centaurea</taxon>
    </lineage>
</organism>
<evidence type="ECO:0000256" key="4">
    <source>
        <dbReference type="ARBA" id="ARBA00023136"/>
    </source>
</evidence>
<dbReference type="GO" id="GO:0005886">
    <property type="term" value="C:plasma membrane"/>
    <property type="evidence" value="ECO:0007669"/>
    <property type="project" value="TreeGrafter"/>
</dbReference>